<keyword evidence="5" id="KW-1185">Reference proteome</keyword>
<dbReference type="Proteomes" id="UP000307507">
    <property type="component" value="Unassembled WGS sequence"/>
</dbReference>
<evidence type="ECO:0000313" key="4">
    <source>
        <dbReference type="EMBL" id="THF48520.1"/>
    </source>
</evidence>
<evidence type="ECO:0000259" key="3">
    <source>
        <dbReference type="Pfam" id="PF18962"/>
    </source>
</evidence>
<feature type="domain" description="Secretion system C-terminal sorting" evidence="3">
    <location>
        <begin position="192"/>
        <end position="262"/>
    </location>
</feature>
<dbReference type="OrthoDB" id="1056765at2"/>
<sequence length="263" mass="27919">MKKLYTLLATVALSYAVNAQNLIPNGGFENWTAGAPDSWTVTVPANGGSVTLETAAGNVHGGTSSAKFTAPAGTGNVRAGVADFAVVAGHQYTLTYWYKDETDNARGRHWGAWRTSSAGITDTSLQPDYYGNTTGWQQVSVTATAPAGATILRFDFRVYQDTGNSGAIYYDDVTLVDNTLGLQENAISGLKVYPNPVSGNNFYISSDASAVKSVAVYDVLGKQVINTRVENEAAINVSNLNAGVYIVKITEEGKTATRKLVIK</sequence>
<reference evidence="4 5" key="1">
    <citation type="submission" date="2019-04" db="EMBL/GenBank/DDBJ databases">
        <title>Flavobacterium sp. nov. isolated from construction timber.</title>
        <authorList>
            <person name="Lin S.-Y."/>
            <person name="Chang C.-T."/>
            <person name="Young C.-C."/>
        </authorList>
    </citation>
    <scope>NUCLEOTIDE SEQUENCE [LARGE SCALE GENOMIC DNA]</scope>
    <source>
        <strain evidence="4 5">CC-CTC003</strain>
    </source>
</reference>
<dbReference type="NCBIfam" id="TIGR04183">
    <property type="entry name" value="Por_Secre_tail"/>
    <property type="match status" value="1"/>
</dbReference>
<dbReference type="SUPFAM" id="SSF49785">
    <property type="entry name" value="Galactose-binding domain-like"/>
    <property type="match status" value="1"/>
</dbReference>
<evidence type="ECO:0000313" key="5">
    <source>
        <dbReference type="Proteomes" id="UP000307507"/>
    </source>
</evidence>
<evidence type="ECO:0000256" key="1">
    <source>
        <dbReference type="ARBA" id="ARBA00022729"/>
    </source>
</evidence>
<organism evidence="4 5">
    <name type="scientific">Flavobacterium supellecticarium</name>
    <dbReference type="NCBI Taxonomy" id="2565924"/>
    <lineage>
        <taxon>Bacteria</taxon>
        <taxon>Pseudomonadati</taxon>
        <taxon>Bacteroidota</taxon>
        <taxon>Flavobacteriia</taxon>
        <taxon>Flavobacteriales</taxon>
        <taxon>Flavobacteriaceae</taxon>
        <taxon>Flavobacterium</taxon>
    </lineage>
</organism>
<name>A0A4S3ZS91_9FLAO</name>
<keyword evidence="1 2" id="KW-0732">Signal</keyword>
<dbReference type="AlphaFoldDB" id="A0A4S3ZS91"/>
<dbReference type="InterPro" id="IPR026444">
    <property type="entry name" value="Secre_tail"/>
</dbReference>
<feature type="chain" id="PRO_5020264933" evidence="2">
    <location>
        <begin position="20"/>
        <end position="263"/>
    </location>
</feature>
<feature type="signal peptide" evidence="2">
    <location>
        <begin position="1"/>
        <end position="19"/>
    </location>
</feature>
<dbReference type="RefSeq" id="WP_136403983.1">
    <property type="nucleotide sequence ID" value="NZ_SSNZ01000008.1"/>
</dbReference>
<comment type="caution">
    <text evidence="4">The sequence shown here is derived from an EMBL/GenBank/DDBJ whole genome shotgun (WGS) entry which is preliminary data.</text>
</comment>
<proteinExistence type="predicted"/>
<protein>
    <submittedName>
        <fullName evidence="4">T9SS type A sorting domain-containing protein</fullName>
    </submittedName>
</protein>
<dbReference type="Gene3D" id="2.60.120.260">
    <property type="entry name" value="Galactose-binding domain-like"/>
    <property type="match status" value="1"/>
</dbReference>
<gene>
    <name evidence="4" type="ORF">E6C50_14655</name>
</gene>
<dbReference type="Pfam" id="PF18962">
    <property type="entry name" value="Por_Secre_tail"/>
    <property type="match status" value="1"/>
</dbReference>
<dbReference type="InterPro" id="IPR008979">
    <property type="entry name" value="Galactose-bd-like_sf"/>
</dbReference>
<dbReference type="EMBL" id="SSNZ01000008">
    <property type="protein sequence ID" value="THF48520.1"/>
    <property type="molecule type" value="Genomic_DNA"/>
</dbReference>
<accession>A0A4S3ZS91</accession>
<evidence type="ECO:0000256" key="2">
    <source>
        <dbReference type="SAM" id="SignalP"/>
    </source>
</evidence>